<sequence length="184" mass="20749">MSIPSIDVTLVVGPDSALEAQAIRAGLEAFNVRVLTYWIGRPNDLINIISENESDYMILSFHGVEGELVMPELGEMVYEDNEPRKNFGATEILEYGRLNNQLVIGNGCTLGDPELANAFLKIGCRAYIGPKDYIDGDATFYFIIRFFYELLSNQRSEKEAYELAKSTDQETCSYEWYSSEIKGK</sequence>
<gene>
    <name evidence="1" type="ORF">J27TS8_34210</name>
</gene>
<proteinExistence type="predicted"/>
<dbReference type="AlphaFoldDB" id="A0A919WKI8"/>
<evidence type="ECO:0008006" key="3">
    <source>
        <dbReference type="Google" id="ProtNLM"/>
    </source>
</evidence>
<comment type="caution">
    <text evidence="1">The sequence shown here is derived from an EMBL/GenBank/DDBJ whole genome shotgun (WGS) entry which is preliminary data.</text>
</comment>
<dbReference type="RefSeq" id="WP_212934169.1">
    <property type="nucleotide sequence ID" value="NZ_BORC01000006.1"/>
</dbReference>
<dbReference type="Proteomes" id="UP000682111">
    <property type="component" value="Unassembled WGS sequence"/>
</dbReference>
<organism evidence="1 2">
    <name type="scientific">Robertmurraya siralis</name>
    <dbReference type="NCBI Taxonomy" id="77777"/>
    <lineage>
        <taxon>Bacteria</taxon>
        <taxon>Bacillati</taxon>
        <taxon>Bacillota</taxon>
        <taxon>Bacilli</taxon>
        <taxon>Bacillales</taxon>
        <taxon>Bacillaceae</taxon>
        <taxon>Robertmurraya</taxon>
    </lineage>
</organism>
<reference evidence="1" key="1">
    <citation type="submission" date="2021-03" db="EMBL/GenBank/DDBJ databases">
        <title>Antimicrobial resistance genes in bacteria isolated from Japanese honey, and their potential for conferring macrolide and lincosamide resistance in the American foulbrood pathogen Paenibacillus larvae.</title>
        <authorList>
            <person name="Okamoto M."/>
            <person name="Kumagai M."/>
            <person name="Kanamori H."/>
            <person name="Takamatsu D."/>
        </authorList>
    </citation>
    <scope>NUCLEOTIDE SEQUENCE</scope>
    <source>
        <strain evidence="1">J27TS8</strain>
    </source>
</reference>
<evidence type="ECO:0000313" key="2">
    <source>
        <dbReference type="Proteomes" id="UP000682111"/>
    </source>
</evidence>
<evidence type="ECO:0000313" key="1">
    <source>
        <dbReference type="EMBL" id="GIN63428.1"/>
    </source>
</evidence>
<accession>A0A919WKI8</accession>
<protein>
    <recommendedName>
        <fullName evidence="3">Delta-aminolevulinic acid dehydratase</fullName>
    </recommendedName>
</protein>
<dbReference type="EMBL" id="BORC01000006">
    <property type="protein sequence ID" value="GIN63428.1"/>
    <property type="molecule type" value="Genomic_DNA"/>
</dbReference>
<keyword evidence="2" id="KW-1185">Reference proteome</keyword>
<name>A0A919WKI8_9BACI</name>